<keyword evidence="11" id="KW-0115">cAMP biosynthesis</keyword>
<evidence type="ECO:0000313" key="18">
    <source>
        <dbReference type="EMBL" id="MBC1169178.1"/>
    </source>
</evidence>
<feature type="domain" description="Guanylate cyclase" evidence="17">
    <location>
        <begin position="320"/>
        <end position="447"/>
    </location>
</feature>
<evidence type="ECO:0000256" key="14">
    <source>
        <dbReference type="RuleBase" id="RU000405"/>
    </source>
</evidence>
<feature type="transmembrane region" description="Helical" evidence="16">
    <location>
        <begin position="204"/>
        <end position="223"/>
    </location>
</feature>
<evidence type="ECO:0000256" key="4">
    <source>
        <dbReference type="ARBA" id="ARBA00012201"/>
    </source>
</evidence>
<evidence type="ECO:0000256" key="8">
    <source>
        <dbReference type="ARBA" id="ARBA00022840"/>
    </source>
</evidence>
<evidence type="ECO:0000256" key="10">
    <source>
        <dbReference type="ARBA" id="ARBA00022989"/>
    </source>
</evidence>
<dbReference type="EMBL" id="GITU01000475">
    <property type="protein sequence ID" value="MBC1169178.1"/>
    <property type="molecule type" value="Transcribed_RNA"/>
</dbReference>
<feature type="region of interest" description="Disordered" evidence="15">
    <location>
        <begin position="982"/>
        <end position="1010"/>
    </location>
</feature>
<sequence length="1150" mass="131864">MRRESEQLANKYHAKRLQSESWDERKWELRAFKNTCKNFCVEGVYNTYMLRLQRSYLSIYLVIETFFGLLHTIIIVGQATKSNLSITVEVFAYLITILIVWLAFFVNFREEQVKKRPWLPFAGSCIALFFLVMADLTVPLYHEVSTHPQPPLRPGYACHILLSIYIFYPIMNNWHTMLLGAATTAAYLTVLAMITYRLDARQDLKVISEGLFLLGINLLGLYYRLTFEITIRRTLLDRRQCVEGNLTLKFQRAQERNLILNILPEHTADALEKDISHMIRRIRSNSNENSKNTTIMAFWRGHDISCSYGTYYAETHDDVTILYADVVNYTKMTTKLKVKPLVETLHELFVKFDQASEENGVLRIKFLGDCYYAVAGVPARNANHARSCVELGLRMIQDIQEVRQKRDLDINMRIGIHSGSIISGIIGACKWQYDIWSKDVVIANKMESTGEPGKLHITHQTLRLLRGNYIFTDGTEKAKNDPILQENGIKTFLITPPPMPELVNPADDCPRRQSRVGSGVQRLLNRNTSTLPARTSELTSVRNFMRDSIEHFRQIMRQINVEMIRELNLMPIGKFHFNKIFSGSKGRRQTEIDLEKSQLTSLSMIFLCFKNKRDEWCFLNEPDFLLKYSILAVFIVYLLVLGIQILNQPYGFRFSSATVIGGVVLLILIPFAWFKKLWLHLTPDVDDEEKAAPVPKWAITRHILRLSNWIPRNAVARTMIYIISISLLTMLSIIHVTRVKDRENSLELNKEVKKDIDANLTKATYINAWAVTHCLILTICMNFLFLKIHFMIKFTIGMIICIFYTWLVVFGASSIFSESSSTNIGLDATVAHLMAIFFSFLTIHLVDRQSEYISRIDYNWKKQLLKKQEEAELCKDTNNFLVHNILPAHVAEIYINQKQRDELYHEEFDDVAVMFATITNFNLQADALNILNQIICDFDERLLIGRRSVHIEKIKVAGWTYMAACGLQARWGDSSLTLGGAPDPGVRISSGRRKHTFGRESDSKNASKIKKKLTKQTDPVYVLTEFALELMESLRKFNEEIFLTSNEGQLRIGISNGEIMAGVVGSSKPLYDIWGDAVNMASRMDSTGLPGHIQVTPNTAQRLQNLGVQCTCRGFREIKGAGQILTYFVGIDKDLKLIPEENLETEVTEL</sequence>
<keyword evidence="10 16" id="KW-1133">Transmembrane helix</keyword>
<dbReference type="SUPFAM" id="SSF55073">
    <property type="entry name" value="Nucleotide cyclase"/>
    <property type="match status" value="2"/>
</dbReference>
<dbReference type="CDD" id="cd07302">
    <property type="entry name" value="CHD"/>
    <property type="match status" value="2"/>
</dbReference>
<dbReference type="InterPro" id="IPR001054">
    <property type="entry name" value="A/G_cyclase"/>
</dbReference>
<dbReference type="GO" id="GO:0005886">
    <property type="term" value="C:plasma membrane"/>
    <property type="evidence" value="ECO:0007669"/>
    <property type="project" value="TreeGrafter"/>
</dbReference>
<dbReference type="GO" id="GO:0006171">
    <property type="term" value="P:cAMP biosynthetic process"/>
    <property type="evidence" value="ECO:0007669"/>
    <property type="project" value="UniProtKB-KW"/>
</dbReference>
<feature type="transmembrane region" description="Helical" evidence="16">
    <location>
        <begin position="57"/>
        <end position="80"/>
    </location>
</feature>
<feature type="transmembrane region" description="Helical" evidence="16">
    <location>
        <begin position="118"/>
        <end position="142"/>
    </location>
</feature>
<protein>
    <recommendedName>
        <fullName evidence="4">adenylate cyclase</fullName>
        <ecNumber evidence="4">4.6.1.1</ecNumber>
    </recommendedName>
</protein>
<evidence type="ECO:0000256" key="16">
    <source>
        <dbReference type="SAM" id="Phobius"/>
    </source>
</evidence>
<dbReference type="VEuPathDB" id="VectorBase:LLONM1_010588"/>
<keyword evidence="7" id="KW-0547">Nucleotide-binding</keyword>
<proteinExistence type="inferred from homology"/>
<evidence type="ECO:0000256" key="3">
    <source>
        <dbReference type="ARBA" id="ARBA00004141"/>
    </source>
</evidence>
<evidence type="ECO:0000259" key="17">
    <source>
        <dbReference type="PROSITE" id="PS50125"/>
    </source>
</evidence>
<feature type="transmembrane region" description="Helical" evidence="16">
    <location>
        <begin position="828"/>
        <end position="846"/>
    </location>
</feature>
<dbReference type="GO" id="GO:0035556">
    <property type="term" value="P:intracellular signal transduction"/>
    <property type="evidence" value="ECO:0007669"/>
    <property type="project" value="InterPro"/>
</dbReference>
<dbReference type="GO" id="GO:0005524">
    <property type="term" value="F:ATP binding"/>
    <property type="evidence" value="ECO:0007669"/>
    <property type="project" value="UniProtKB-KW"/>
</dbReference>
<feature type="transmembrane region" description="Helical" evidence="16">
    <location>
        <begin position="766"/>
        <end position="785"/>
    </location>
</feature>
<evidence type="ECO:0000256" key="2">
    <source>
        <dbReference type="ARBA" id="ARBA00001946"/>
    </source>
</evidence>
<dbReference type="InterPro" id="IPR029787">
    <property type="entry name" value="Nucleotide_cyclase"/>
</dbReference>
<comment type="cofactor">
    <cofactor evidence="2">
        <name>Mg(2+)</name>
        <dbReference type="ChEBI" id="CHEBI:18420"/>
    </cofactor>
</comment>
<dbReference type="SMART" id="SM00044">
    <property type="entry name" value="CYCc"/>
    <property type="match status" value="2"/>
</dbReference>
<feature type="transmembrane region" description="Helical" evidence="16">
    <location>
        <begin position="86"/>
        <end position="106"/>
    </location>
</feature>
<feature type="transmembrane region" description="Helical" evidence="16">
    <location>
        <begin position="714"/>
        <end position="736"/>
    </location>
</feature>
<feature type="transmembrane region" description="Helical" evidence="16">
    <location>
        <begin position="628"/>
        <end position="646"/>
    </location>
</feature>
<evidence type="ECO:0000256" key="12">
    <source>
        <dbReference type="ARBA" id="ARBA00023136"/>
    </source>
</evidence>
<feature type="transmembrane region" description="Helical" evidence="16">
    <location>
        <begin position="178"/>
        <end position="198"/>
    </location>
</feature>
<dbReference type="PANTHER" id="PTHR45627:SF23">
    <property type="entry name" value="AT30656P-RELATED"/>
    <property type="match status" value="1"/>
</dbReference>
<dbReference type="FunFam" id="3.30.70.1230:FF:000024">
    <property type="entry name" value="ACXA, isoform A"/>
    <property type="match status" value="1"/>
</dbReference>
<dbReference type="PROSITE" id="PS00452">
    <property type="entry name" value="GUANYLATE_CYCLASE_1"/>
    <property type="match status" value="1"/>
</dbReference>
<dbReference type="PANTHER" id="PTHR45627">
    <property type="entry name" value="ADENYLATE CYCLASE TYPE 1"/>
    <property type="match status" value="1"/>
</dbReference>
<comment type="similarity">
    <text evidence="14">Belongs to the adenylyl cyclase class-4/guanylyl cyclase family.</text>
</comment>
<keyword evidence="13 14" id="KW-0456">Lyase</keyword>
<dbReference type="Pfam" id="PF00211">
    <property type="entry name" value="Guanylate_cyc"/>
    <property type="match status" value="2"/>
</dbReference>
<evidence type="ECO:0000256" key="5">
    <source>
        <dbReference type="ARBA" id="ARBA00022692"/>
    </source>
</evidence>
<evidence type="ECO:0000256" key="9">
    <source>
        <dbReference type="ARBA" id="ARBA00022842"/>
    </source>
</evidence>
<dbReference type="Gene3D" id="3.30.70.1230">
    <property type="entry name" value="Nucleotide cyclase"/>
    <property type="match status" value="2"/>
</dbReference>
<evidence type="ECO:0000256" key="7">
    <source>
        <dbReference type="ARBA" id="ARBA00022741"/>
    </source>
</evidence>
<dbReference type="GO" id="GO:0004016">
    <property type="term" value="F:adenylate cyclase activity"/>
    <property type="evidence" value="ECO:0007669"/>
    <property type="project" value="UniProtKB-EC"/>
</dbReference>
<keyword evidence="12 16" id="KW-0472">Membrane</keyword>
<comment type="subcellular location">
    <subcellularLocation>
        <location evidence="3">Membrane</location>
        <topology evidence="3">Multi-pass membrane protein</topology>
    </subcellularLocation>
</comment>
<keyword evidence="9" id="KW-0460">Magnesium</keyword>
<evidence type="ECO:0000256" key="6">
    <source>
        <dbReference type="ARBA" id="ARBA00022723"/>
    </source>
</evidence>
<dbReference type="GO" id="GO:0046872">
    <property type="term" value="F:metal ion binding"/>
    <property type="evidence" value="ECO:0007669"/>
    <property type="project" value="UniProtKB-KW"/>
</dbReference>
<dbReference type="AlphaFoldDB" id="A0A7G3AB74"/>
<keyword evidence="5 16" id="KW-0812">Transmembrane</keyword>
<evidence type="ECO:0000256" key="13">
    <source>
        <dbReference type="ARBA" id="ARBA00023239"/>
    </source>
</evidence>
<dbReference type="InterPro" id="IPR018297">
    <property type="entry name" value="A/G_cyclase_CS"/>
</dbReference>
<organism evidence="18">
    <name type="scientific">Lutzomyia longipalpis</name>
    <name type="common">Sand fly</name>
    <dbReference type="NCBI Taxonomy" id="7200"/>
    <lineage>
        <taxon>Eukaryota</taxon>
        <taxon>Metazoa</taxon>
        <taxon>Ecdysozoa</taxon>
        <taxon>Arthropoda</taxon>
        <taxon>Hexapoda</taxon>
        <taxon>Insecta</taxon>
        <taxon>Pterygota</taxon>
        <taxon>Neoptera</taxon>
        <taxon>Endopterygota</taxon>
        <taxon>Diptera</taxon>
        <taxon>Nematocera</taxon>
        <taxon>Psychodoidea</taxon>
        <taxon>Psychodidae</taxon>
        <taxon>Lutzomyia</taxon>
        <taxon>Lutzomyia</taxon>
    </lineage>
</organism>
<feature type="transmembrane region" description="Helical" evidence="16">
    <location>
        <begin position="797"/>
        <end position="816"/>
    </location>
</feature>
<dbReference type="EC" id="4.6.1.1" evidence="4"/>
<keyword evidence="6" id="KW-0479">Metal-binding</keyword>
<name>A0A7G3AB74_LUTLO</name>
<evidence type="ECO:0000256" key="15">
    <source>
        <dbReference type="SAM" id="MobiDB-lite"/>
    </source>
</evidence>
<comment type="catalytic activity">
    <reaction evidence="1">
        <text>ATP = 3',5'-cyclic AMP + diphosphate</text>
        <dbReference type="Rhea" id="RHEA:15389"/>
        <dbReference type="ChEBI" id="CHEBI:30616"/>
        <dbReference type="ChEBI" id="CHEBI:33019"/>
        <dbReference type="ChEBI" id="CHEBI:58165"/>
        <dbReference type="EC" id="4.6.1.1"/>
    </reaction>
</comment>
<evidence type="ECO:0000256" key="11">
    <source>
        <dbReference type="ARBA" id="ARBA00022998"/>
    </source>
</evidence>
<dbReference type="GO" id="GO:0007189">
    <property type="term" value="P:adenylate cyclase-activating G protein-coupled receptor signaling pathway"/>
    <property type="evidence" value="ECO:0007669"/>
    <property type="project" value="TreeGrafter"/>
</dbReference>
<accession>A0A7G3AB74</accession>
<dbReference type="PROSITE" id="PS50125">
    <property type="entry name" value="GUANYLATE_CYCLASE_2"/>
    <property type="match status" value="2"/>
</dbReference>
<evidence type="ECO:0000256" key="1">
    <source>
        <dbReference type="ARBA" id="ARBA00001593"/>
    </source>
</evidence>
<feature type="transmembrane region" description="Helical" evidence="16">
    <location>
        <begin position="652"/>
        <end position="674"/>
    </location>
</feature>
<feature type="domain" description="Guanylate cyclase" evidence="17">
    <location>
        <begin position="912"/>
        <end position="1085"/>
    </location>
</feature>
<keyword evidence="8" id="KW-0067">ATP-binding</keyword>
<reference evidence="18" key="1">
    <citation type="journal article" date="2020" name="BMC">
        <title>Leishmania infection induces a limited differential gene expression in the sand fly midgut.</title>
        <authorList>
            <person name="Coutinho-Abreu I.V."/>
            <person name="Serafim T.D."/>
            <person name="Meneses C."/>
            <person name="Kamhawi S."/>
            <person name="Oliveira F."/>
            <person name="Valenzuela J.G."/>
        </authorList>
    </citation>
    <scope>NUCLEOTIDE SEQUENCE</scope>
    <source>
        <strain evidence="18">Jacobina</strain>
        <tissue evidence="18">Midgut</tissue>
    </source>
</reference>